<name>A0A135I4N5_9GAMM</name>
<dbReference type="GO" id="GO:0016853">
    <property type="term" value="F:isomerase activity"/>
    <property type="evidence" value="ECO:0007669"/>
    <property type="project" value="UniProtKB-KW"/>
</dbReference>
<organism evidence="2 3">
    <name type="scientific">Enterovibrio coralii</name>
    <dbReference type="NCBI Taxonomy" id="294935"/>
    <lineage>
        <taxon>Bacteria</taxon>
        <taxon>Pseudomonadati</taxon>
        <taxon>Pseudomonadota</taxon>
        <taxon>Gammaproteobacteria</taxon>
        <taxon>Vibrionales</taxon>
        <taxon>Vibrionaceae</taxon>
        <taxon>Enterovibrio</taxon>
    </lineage>
</organism>
<proteinExistence type="predicted"/>
<dbReference type="STRING" id="294935.ATN88_22455"/>
<dbReference type="EMBL" id="LNTY01000054">
    <property type="protein sequence ID" value="KXF80387.1"/>
    <property type="molecule type" value="Genomic_DNA"/>
</dbReference>
<dbReference type="OrthoDB" id="5915262at2"/>
<dbReference type="AlphaFoldDB" id="A0A135I4N5"/>
<dbReference type="InterPro" id="IPR016872">
    <property type="entry name" value="UCP028160"/>
</dbReference>
<sequence length="228" mass="25631">MRTFVVPLFSLLTIVLAGCSSTETIVPVKTTQTAAVQGDATSIYWLDEKQTFPETLSEIVMMGDYGQYQSEYRWRKGIVREIHRTGTMLDDGKLKPFSLLIRYDSEGQAVYQQYRLDGDLLPIRSTELVKYRRQAEQALESAKTLGKEGQDFFQGYWKAGTFEECGSDREKSLTFDTVLPDYLLQSLDQKSNYLAAIGSVGRRTNTVSDVIMLKGGDAACLARPTFKA</sequence>
<dbReference type="Pfam" id="PF07356">
    <property type="entry name" value="DUF1481"/>
    <property type="match status" value="1"/>
</dbReference>
<comment type="caution">
    <text evidence="2">The sequence shown here is derived from an EMBL/GenBank/DDBJ whole genome shotgun (WGS) entry which is preliminary data.</text>
</comment>
<keyword evidence="2" id="KW-0413">Isomerase</keyword>
<keyword evidence="1" id="KW-0732">Signal</keyword>
<evidence type="ECO:0000256" key="1">
    <source>
        <dbReference type="SAM" id="SignalP"/>
    </source>
</evidence>
<feature type="signal peptide" evidence="1">
    <location>
        <begin position="1"/>
        <end position="17"/>
    </location>
</feature>
<keyword evidence="3" id="KW-1185">Reference proteome</keyword>
<protein>
    <submittedName>
        <fullName evidence="2">Peptidylprolyl isomerase</fullName>
    </submittedName>
</protein>
<gene>
    <name evidence="2" type="ORF">ATN88_22455</name>
</gene>
<dbReference type="PIRSF" id="PIRSF028160">
    <property type="entry name" value="UCP028160"/>
    <property type="match status" value="1"/>
</dbReference>
<dbReference type="Proteomes" id="UP000070529">
    <property type="component" value="Unassembled WGS sequence"/>
</dbReference>
<dbReference type="PROSITE" id="PS51257">
    <property type="entry name" value="PROKAR_LIPOPROTEIN"/>
    <property type="match status" value="1"/>
</dbReference>
<evidence type="ECO:0000313" key="2">
    <source>
        <dbReference type="EMBL" id="KXF80387.1"/>
    </source>
</evidence>
<dbReference type="RefSeq" id="WP_067419401.1">
    <property type="nucleotide sequence ID" value="NZ_LNTY01000054.1"/>
</dbReference>
<dbReference type="InterPro" id="IPR010858">
    <property type="entry name" value="DUF1481"/>
</dbReference>
<reference evidence="2 3" key="1">
    <citation type="submission" date="2015-11" db="EMBL/GenBank/DDBJ databases">
        <title>Genomic Taxonomy of the Vibrionaceae.</title>
        <authorList>
            <person name="Gomez-Gil B."/>
            <person name="Enciso-Ibarra J."/>
        </authorList>
    </citation>
    <scope>NUCLEOTIDE SEQUENCE [LARGE SCALE GENOMIC DNA]</scope>
    <source>
        <strain evidence="2 3">CAIM 912</strain>
    </source>
</reference>
<evidence type="ECO:0000313" key="3">
    <source>
        <dbReference type="Proteomes" id="UP000070529"/>
    </source>
</evidence>
<feature type="chain" id="PRO_5007465597" evidence="1">
    <location>
        <begin position="18"/>
        <end position="228"/>
    </location>
</feature>
<accession>A0A135I4N5</accession>